<keyword evidence="2" id="KW-0227">DNA damage</keyword>
<sequence>MEPLVQHMECFSEVLAVSCGAQVRSWDATTVRRALQWARYLLHVYRRFGGRGRAREALERRLQSRSGPLGLRSFAALEFGDARLALRLLRNRALAPVAAHALPSLLFPGPAADSEDDAPQSRLVLLARRGSALHLLLRLGGDAPRVALLRTHAELLCARLHELGGADPTAAHKLLDTLWTRGPHEHVLSVLGEALLRGLDLELAGAADCVGAKETPKLLQWLLESPEVLVAFCRQLPALRLASLAGCHPALSRAYLDLLTAWATQLHYDLQKGFWSPTQPEDMPWEELCLRLHSLCQASPLLQEEVLERLRGRRALDGDFEVPGMSIWTDLLLALPGVWE</sequence>
<dbReference type="PANTHER" id="PTHR14449">
    <property type="entry name" value="FANCONI ANEMIA GROUP F PROTEIN FANCF"/>
    <property type="match status" value="1"/>
</dbReference>
<evidence type="ECO:0000256" key="5">
    <source>
        <dbReference type="ARBA" id="ARBA00059878"/>
    </source>
</evidence>
<dbReference type="InterPro" id="IPR035428">
    <property type="entry name" value="FANCF"/>
</dbReference>
<dbReference type="GO" id="GO:0036297">
    <property type="term" value="P:interstrand cross-link repair"/>
    <property type="evidence" value="ECO:0007669"/>
    <property type="project" value="InterPro"/>
</dbReference>
<evidence type="ECO:0000256" key="6">
    <source>
        <dbReference type="ARBA" id="ARBA00070110"/>
    </source>
</evidence>
<dbReference type="PANTHER" id="PTHR14449:SF2">
    <property type="entry name" value="FANCONI ANEMIA GROUP F PROTEIN"/>
    <property type="match status" value="1"/>
</dbReference>
<dbReference type="GO" id="GO:0016567">
    <property type="term" value="P:protein ubiquitination"/>
    <property type="evidence" value="ECO:0007669"/>
    <property type="project" value="Ensembl"/>
</dbReference>
<dbReference type="GO" id="GO:0043240">
    <property type="term" value="C:Fanconi anaemia nuclear complex"/>
    <property type="evidence" value="ECO:0007669"/>
    <property type="project" value="Ensembl"/>
</dbReference>
<reference evidence="7" key="1">
    <citation type="submission" date="2025-08" db="UniProtKB">
        <authorList>
            <consortium name="Ensembl"/>
        </authorList>
    </citation>
    <scope>IDENTIFICATION</scope>
</reference>
<comment type="subcellular location">
    <subcellularLocation>
        <location evidence="1">Nucleus</location>
    </subcellularLocation>
</comment>
<keyword evidence="4" id="KW-0539">Nucleus</keyword>
<dbReference type="Gene3D" id="1.25.40.490">
    <property type="match status" value="1"/>
</dbReference>
<organism evidence="7 8">
    <name type="scientific">Cricetulus griseus</name>
    <name type="common">Chinese hamster</name>
    <name type="synonym">Cricetulus barabensis griseus</name>
    <dbReference type="NCBI Taxonomy" id="10029"/>
    <lineage>
        <taxon>Eukaryota</taxon>
        <taxon>Metazoa</taxon>
        <taxon>Chordata</taxon>
        <taxon>Craniata</taxon>
        <taxon>Vertebrata</taxon>
        <taxon>Euteleostomi</taxon>
        <taxon>Mammalia</taxon>
        <taxon>Eutheria</taxon>
        <taxon>Euarchontoglires</taxon>
        <taxon>Glires</taxon>
        <taxon>Rodentia</taxon>
        <taxon>Myomorpha</taxon>
        <taxon>Muroidea</taxon>
        <taxon>Cricetidae</taxon>
        <taxon>Cricetinae</taxon>
        <taxon>Cricetulus</taxon>
    </lineage>
</organism>
<evidence type="ECO:0000256" key="1">
    <source>
        <dbReference type="ARBA" id="ARBA00004123"/>
    </source>
</evidence>
<dbReference type="GO" id="GO:0001541">
    <property type="term" value="P:ovarian follicle development"/>
    <property type="evidence" value="ECO:0007669"/>
    <property type="project" value="Ensembl"/>
</dbReference>
<accession>A0A8C2LAG0</accession>
<reference evidence="7" key="2">
    <citation type="submission" date="2025-09" db="UniProtKB">
        <authorList>
            <consortium name="Ensembl"/>
        </authorList>
    </citation>
    <scope>IDENTIFICATION</scope>
</reference>
<protein>
    <recommendedName>
        <fullName evidence="6">Fanconi anemia group F protein</fullName>
    </recommendedName>
</protein>
<evidence type="ECO:0000256" key="4">
    <source>
        <dbReference type="ARBA" id="ARBA00023242"/>
    </source>
</evidence>
<evidence type="ECO:0000256" key="3">
    <source>
        <dbReference type="ARBA" id="ARBA00023204"/>
    </source>
</evidence>
<dbReference type="Proteomes" id="UP000694386">
    <property type="component" value="Unplaced"/>
</dbReference>
<comment type="function">
    <text evidence="5">DNA repair protein that may operate in a postreplication repair or a cell cycle checkpoint function. May be implicated in interstrand DNA cross-link repair and in the maintenance of normal chromosome stability.</text>
</comment>
<dbReference type="Ensembl" id="ENSCGRT00001000084.1">
    <property type="protein sequence ID" value="ENSCGRP00001000060.1"/>
    <property type="gene ID" value="ENSCGRG00001000085.1"/>
</dbReference>
<dbReference type="GO" id="GO:0007283">
    <property type="term" value="P:spermatogenesis"/>
    <property type="evidence" value="ECO:0007669"/>
    <property type="project" value="Ensembl"/>
</dbReference>
<evidence type="ECO:0000313" key="7">
    <source>
        <dbReference type="Ensembl" id="ENSCGRP00001000060.1"/>
    </source>
</evidence>
<name>A0A8C2LAG0_CRIGR</name>
<evidence type="ECO:0000313" key="8">
    <source>
        <dbReference type="Proteomes" id="UP000694386"/>
    </source>
</evidence>
<dbReference type="Pfam" id="PF11107">
    <property type="entry name" value="FANCF"/>
    <property type="match status" value="1"/>
</dbReference>
<dbReference type="FunFam" id="1.25.40.490:FF:000001">
    <property type="entry name" value="Fanconi anemia, complementation group F"/>
    <property type="match status" value="1"/>
</dbReference>
<keyword evidence="3" id="KW-0234">DNA repair</keyword>
<evidence type="ECO:0000256" key="2">
    <source>
        <dbReference type="ARBA" id="ARBA00022763"/>
    </source>
</evidence>
<dbReference type="InterPro" id="IPR038505">
    <property type="entry name" value="FANCF_C_sf"/>
</dbReference>
<dbReference type="GO" id="GO:0061630">
    <property type="term" value="F:ubiquitin protein ligase activity"/>
    <property type="evidence" value="ECO:0007669"/>
    <property type="project" value="Ensembl"/>
</dbReference>
<proteinExistence type="predicted"/>
<dbReference type="AlphaFoldDB" id="A0A8C2LAG0"/>